<feature type="compositionally biased region" description="Low complexity" evidence="1">
    <location>
        <begin position="1"/>
        <end position="25"/>
    </location>
</feature>
<dbReference type="KEGG" id="spar:SPRG_12730"/>
<evidence type="ECO:0000313" key="2">
    <source>
        <dbReference type="EMBL" id="KDO22449.1"/>
    </source>
</evidence>
<dbReference type="EMBL" id="KK583268">
    <property type="protein sequence ID" value="KDO22449.1"/>
    <property type="molecule type" value="Genomic_DNA"/>
</dbReference>
<sequence>MEATAPRTTGDDAPPATARATTIRDLIAAKEAPTATCKSDKNDLAGADRGPHRQPGAAHERRKRNPSLSRRVIENRTAEKPDAPRTRRLLAPNSFALGRIMKSTARSRDEEDERERQLAAKKLRELDAKQPRTF</sequence>
<evidence type="ECO:0000256" key="1">
    <source>
        <dbReference type="SAM" id="MobiDB-lite"/>
    </source>
</evidence>
<keyword evidence="3" id="KW-1185">Reference proteome</keyword>
<protein>
    <submittedName>
        <fullName evidence="2">Uncharacterized protein</fullName>
    </submittedName>
</protein>
<reference evidence="2 3" key="1">
    <citation type="journal article" date="2013" name="PLoS Genet.">
        <title>Distinctive expansion of potential virulence genes in the genome of the oomycete fish pathogen Saprolegnia parasitica.</title>
        <authorList>
            <person name="Jiang R.H."/>
            <person name="de Bruijn I."/>
            <person name="Haas B.J."/>
            <person name="Belmonte R."/>
            <person name="Lobach L."/>
            <person name="Christie J."/>
            <person name="van den Ackerveken G."/>
            <person name="Bottin A."/>
            <person name="Bulone V."/>
            <person name="Diaz-Moreno S.M."/>
            <person name="Dumas B."/>
            <person name="Fan L."/>
            <person name="Gaulin E."/>
            <person name="Govers F."/>
            <person name="Grenville-Briggs L.J."/>
            <person name="Horner N.R."/>
            <person name="Levin J.Z."/>
            <person name="Mammella M."/>
            <person name="Meijer H.J."/>
            <person name="Morris P."/>
            <person name="Nusbaum C."/>
            <person name="Oome S."/>
            <person name="Phillips A.J."/>
            <person name="van Rooyen D."/>
            <person name="Rzeszutek E."/>
            <person name="Saraiva M."/>
            <person name="Secombes C.J."/>
            <person name="Seidl M.F."/>
            <person name="Snel B."/>
            <person name="Stassen J.H."/>
            <person name="Sykes S."/>
            <person name="Tripathy S."/>
            <person name="van den Berg H."/>
            <person name="Vega-Arreguin J.C."/>
            <person name="Wawra S."/>
            <person name="Young S.K."/>
            <person name="Zeng Q."/>
            <person name="Dieguez-Uribeondo J."/>
            <person name="Russ C."/>
            <person name="Tyler B.M."/>
            <person name="van West P."/>
        </authorList>
    </citation>
    <scope>NUCLEOTIDE SEQUENCE [LARGE SCALE GENOMIC DNA]</scope>
    <source>
        <strain evidence="2 3">CBS 223.65</strain>
    </source>
</reference>
<feature type="compositionally biased region" description="Basic and acidic residues" evidence="1">
    <location>
        <begin position="71"/>
        <end position="85"/>
    </location>
</feature>
<dbReference type="Proteomes" id="UP000030745">
    <property type="component" value="Unassembled WGS sequence"/>
</dbReference>
<organism evidence="2 3">
    <name type="scientific">Saprolegnia parasitica (strain CBS 223.65)</name>
    <dbReference type="NCBI Taxonomy" id="695850"/>
    <lineage>
        <taxon>Eukaryota</taxon>
        <taxon>Sar</taxon>
        <taxon>Stramenopiles</taxon>
        <taxon>Oomycota</taxon>
        <taxon>Saprolegniomycetes</taxon>
        <taxon>Saprolegniales</taxon>
        <taxon>Saprolegniaceae</taxon>
        <taxon>Saprolegnia</taxon>
    </lineage>
</organism>
<dbReference type="AlphaFoldDB" id="A0A067BV78"/>
<name>A0A067BV78_SAPPC</name>
<evidence type="ECO:0000313" key="3">
    <source>
        <dbReference type="Proteomes" id="UP000030745"/>
    </source>
</evidence>
<dbReference type="VEuPathDB" id="FungiDB:SPRG_12730"/>
<accession>A0A067BV78</accession>
<gene>
    <name evidence="2" type="ORF">SPRG_12730</name>
</gene>
<dbReference type="OrthoDB" id="10616440at2759"/>
<feature type="compositionally biased region" description="Basic and acidic residues" evidence="1">
    <location>
        <begin position="106"/>
        <end position="134"/>
    </location>
</feature>
<proteinExistence type="predicted"/>
<dbReference type="GeneID" id="24134667"/>
<feature type="region of interest" description="Disordered" evidence="1">
    <location>
        <begin position="1"/>
        <end position="134"/>
    </location>
</feature>
<dbReference type="RefSeq" id="XP_012206837.1">
    <property type="nucleotide sequence ID" value="XM_012351447.1"/>
</dbReference>